<keyword evidence="3" id="KW-1185">Reference proteome</keyword>
<proteinExistence type="predicted"/>
<dbReference type="Pfam" id="PF00535">
    <property type="entry name" value="Glycos_transf_2"/>
    <property type="match status" value="1"/>
</dbReference>
<name>A0ABY7VWF7_9BACT</name>
<dbReference type="InterPro" id="IPR029044">
    <property type="entry name" value="Nucleotide-diphossugar_trans"/>
</dbReference>
<keyword evidence="2" id="KW-0808">Transferase</keyword>
<sequence>MTINKIAIIMRSKNEQPYVREALENLLAQTYNSYKLYNVDSGSDDGTLQVVKAFSESVKCIAPENYIPGTVLNDMIEACEEDVIVFLNADAIPQSVDWLKNLLEPILNNRADATFSRQLARKDAFFIVKDDYSRTYINESDSSQDYKKFSAVACAFKRKLWDAVKFYDDGYAEDLVWAIQCQRQGFHFKYVHEAVVQHSHNYTIKGLFRKKFRHGIVYYRLQMLKPSLLWQAYICSRELTRDALKAIKGLKLAEIPYNILYRMTIHMAIYRGVKLAASRKETEL</sequence>
<dbReference type="EC" id="2.4.-.-" evidence="2"/>
<protein>
    <submittedName>
        <fullName evidence="2">Glycosyltransferase</fullName>
        <ecNumber evidence="2">2.4.-.-</ecNumber>
    </submittedName>
</protein>
<dbReference type="EMBL" id="CP117812">
    <property type="protein sequence ID" value="WDE98550.1"/>
    <property type="molecule type" value="Genomic_DNA"/>
</dbReference>
<evidence type="ECO:0000313" key="3">
    <source>
        <dbReference type="Proteomes" id="UP001214250"/>
    </source>
</evidence>
<dbReference type="Proteomes" id="UP001214250">
    <property type="component" value="Chromosome 2"/>
</dbReference>
<dbReference type="RefSeq" id="WP_274153421.1">
    <property type="nucleotide sequence ID" value="NZ_CP117812.1"/>
</dbReference>
<gene>
    <name evidence="2" type="ORF">PQO03_11940</name>
</gene>
<evidence type="ECO:0000259" key="1">
    <source>
        <dbReference type="Pfam" id="PF00535"/>
    </source>
</evidence>
<organism evidence="2 3">
    <name type="scientific">Lentisphaera profundi</name>
    <dbReference type="NCBI Taxonomy" id="1658616"/>
    <lineage>
        <taxon>Bacteria</taxon>
        <taxon>Pseudomonadati</taxon>
        <taxon>Lentisphaerota</taxon>
        <taxon>Lentisphaeria</taxon>
        <taxon>Lentisphaerales</taxon>
        <taxon>Lentisphaeraceae</taxon>
        <taxon>Lentisphaera</taxon>
    </lineage>
</organism>
<dbReference type="SUPFAM" id="SSF53448">
    <property type="entry name" value="Nucleotide-diphospho-sugar transferases"/>
    <property type="match status" value="1"/>
</dbReference>
<dbReference type="CDD" id="cd00761">
    <property type="entry name" value="Glyco_tranf_GTA_type"/>
    <property type="match status" value="1"/>
</dbReference>
<dbReference type="InterPro" id="IPR050834">
    <property type="entry name" value="Glycosyltransf_2"/>
</dbReference>
<dbReference type="PANTHER" id="PTHR43685:SF2">
    <property type="entry name" value="GLYCOSYLTRANSFERASE 2-LIKE DOMAIN-CONTAINING PROTEIN"/>
    <property type="match status" value="1"/>
</dbReference>
<dbReference type="InterPro" id="IPR001173">
    <property type="entry name" value="Glyco_trans_2-like"/>
</dbReference>
<accession>A0ABY7VWF7</accession>
<keyword evidence="2" id="KW-0328">Glycosyltransferase</keyword>
<feature type="domain" description="Glycosyltransferase 2-like" evidence="1">
    <location>
        <begin position="8"/>
        <end position="131"/>
    </location>
</feature>
<evidence type="ECO:0000313" key="2">
    <source>
        <dbReference type="EMBL" id="WDE98550.1"/>
    </source>
</evidence>
<dbReference type="PANTHER" id="PTHR43685">
    <property type="entry name" value="GLYCOSYLTRANSFERASE"/>
    <property type="match status" value="1"/>
</dbReference>
<dbReference type="GO" id="GO:0016757">
    <property type="term" value="F:glycosyltransferase activity"/>
    <property type="evidence" value="ECO:0007669"/>
    <property type="project" value="UniProtKB-KW"/>
</dbReference>
<reference evidence="2 3" key="1">
    <citation type="submission" date="2023-02" db="EMBL/GenBank/DDBJ databases">
        <title>Genome sequence of Lentisphaera profundi SAORIC-696.</title>
        <authorList>
            <person name="Kim e."/>
            <person name="Cho J.-C."/>
            <person name="Choi A."/>
            <person name="Kang I."/>
        </authorList>
    </citation>
    <scope>NUCLEOTIDE SEQUENCE [LARGE SCALE GENOMIC DNA]</scope>
    <source>
        <strain evidence="2 3">SAORIC-696</strain>
    </source>
</reference>
<dbReference type="Gene3D" id="3.90.550.10">
    <property type="entry name" value="Spore Coat Polysaccharide Biosynthesis Protein SpsA, Chain A"/>
    <property type="match status" value="1"/>
</dbReference>